<evidence type="ECO:0000313" key="3">
    <source>
        <dbReference type="Proteomes" id="UP000319576"/>
    </source>
</evidence>
<name>A0A517XQT1_9BACT</name>
<feature type="compositionally biased region" description="Low complexity" evidence="1">
    <location>
        <begin position="77"/>
        <end position="89"/>
    </location>
</feature>
<sequence>MSAADLYGPWIDDPEWQTGLLERLKLWWSVPIADLPDAGLALFLRQRTADGPVLAEARRRLAAGQPDESEQYDGELADAVAAAEQRQAEPGAAADGGA</sequence>
<dbReference type="RefSeq" id="WP_145236463.1">
    <property type="nucleotide sequence ID" value="NZ_CP036273.1"/>
</dbReference>
<dbReference type="OrthoDB" id="8779243at2"/>
<keyword evidence="3" id="KW-1185">Reference proteome</keyword>
<dbReference type="Proteomes" id="UP000319576">
    <property type="component" value="Chromosome"/>
</dbReference>
<accession>A0A517XQT1</accession>
<evidence type="ECO:0000256" key="1">
    <source>
        <dbReference type="SAM" id="MobiDB-lite"/>
    </source>
</evidence>
<dbReference type="KEGG" id="uli:ETAA1_17950"/>
<proteinExistence type="predicted"/>
<evidence type="ECO:0000313" key="2">
    <source>
        <dbReference type="EMBL" id="QDU19857.1"/>
    </source>
</evidence>
<dbReference type="EMBL" id="CP036273">
    <property type="protein sequence ID" value="QDU19857.1"/>
    <property type="molecule type" value="Genomic_DNA"/>
</dbReference>
<dbReference type="AlphaFoldDB" id="A0A517XQT1"/>
<organism evidence="2 3">
    <name type="scientific">Urbifossiella limnaea</name>
    <dbReference type="NCBI Taxonomy" id="2528023"/>
    <lineage>
        <taxon>Bacteria</taxon>
        <taxon>Pseudomonadati</taxon>
        <taxon>Planctomycetota</taxon>
        <taxon>Planctomycetia</taxon>
        <taxon>Gemmatales</taxon>
        <taxon>Gemmataceae</taxon>
        <taxon>Urbifossiella</taxon>
    </lineage>
</organism>
<protein>
    <submittedName>
        <fullName evidence="2">Uncharacterized protein</fullName>
    </submittedName>
</protein>
<reference evidence="2 3" key="1">
    <citation type="submission" date="2019-02" db="EMBL/GenBank/DDBJ databases">
        <title>Deep-cultivation of Planctomycetes and their phenomic and genomic characterization uncovers novel biology.</title>
        <authorList>
            <person name="Wiegand S."/>
            <person name="Jogler M."/>
            <person name="Boedeker C."/>
            <person name="Pinto D."/>
            <person name="Vollmers J."/>
            <person name="Rivas-Marin E."/>
            <person name="Kohn T."/>
            <person name="Peeters S.H."/>
            <person name="Heuer A."/>
            <person name="Rast P."/>
            <person name="Oberbeckmann S."/>
            <person name="Bunk B."/>
            <person name="Jeske O."/>
            <person name="Meyerdierks A."/>
            <person name="Storesund J.E."/>
            <person name="Kallscheuer N."/>
            <person name="Luecker S."/>
            <person name="Lage O.M."/>
            <person name="Pohl T."/>
            <person name="Merkel B.J."/>
            <person name="Hornburger P."/>
            <person name="Mueller R.-W."/>
            <person name="Bruemmer F."/>
            <person name="Labrenz M."/>
            <person name="Spormann A.M."/>
            <person name="Op den Camp H."/>
            <person name="Overmann J."/>
            <person name="Amann R."/>
            <person name="Jetten M.S.M."/>
            <person name="Mascher T."/>
            <person name="Medema M.H."/>
            <person name="Devos D.P."/>
            <person name="Kaster A.-K."/>
            <person name="Ovreas L."/>
            <person name="Rohde M."/>
            <person name="Galperin M.Y."/>
            <person name="Jogler C."/>
        </authorList>
    </citation>
    <scope>NUCLEOTIDE SEQUENCE [LARGE SCALE GENOMIC DNA]</scope>
    <source>
        <strain evidence="2 3">ETA_A1</strain>
    </source>
</reference>
<gene>
    <name evidence="2" type="ORF">ETAA1_17950</name>
</gene>
<feature type="region of interest" description="Disordered" evidence="1">
    <location>
        <begin position="62"/>
        <end position="98"/>
    </location>
</feature>
<feature type="compositionally biased region" description="Acidic residues" evidence="1">
    <location>
        <begin position="67"/>
        <end position="76"/>
    </location>
</feature>